<keyword evidence="1" id="KW-1133">Transmembrane helix</keyword>
<sequence length="120" mass="14009">MLVFIIVIGACFAPIFAGREYFLLFFTIPLAILFSWSWFSTKYIVGEEEITIRSGFVKKRILIRDIKRISDTKNPIAAHVLSFDRFEILYGSYETELISPRNKEEFILLLKRKNPGIEIN</sequence>
<reference evidence="3 4" key="1">
    <citation type="submission" date="2012-04" db="EMBL/GenBank/DDBJ databases">
        <title>The Genome Sequence of Bacillus cereus BAG5X1-1.</title>
        <authorList>
            <consortium name="The Broad Institute Genome Sequencing Platform"/>
            <consortium name="The Broad Institute Genome Sequencing Center for Infectious Disease"/>
            <person name="Feldgarden M."/>
            <person name="Van der Auwera G.A."/>
            <person name="Mahillon J."/>
            <person name="Duprez V."/>
            <person name="Timmery S."/>
            <person name="Mattelet C."/>
            <person name="Dierick K."/>
            <person name="Sun M."/>
            <person name="Yu Z."/>
            <person name="Zhu L."/>
            <person name="Hu X."/>
            <person name="Shank E.B."/>
            <person name="Swiecicka I."/>
            <person name="Hansen B.M."/>
            <person name="Andrup L."/>
            <person name="Young S.K."/>
            <person name="Zeng Q."/>
            <person name="Gargeya S."/>
            <person name="Fitzgerald M."/>
            <person name="Haas B."/>
            <person name="Abouelleil A."/>
            <person name="Alvarado L."/>
            <person name="Arachchi H.M."/>
            <person name="Berlin A."/>
            <person name="Chapman S.B."/>
            <person name="Goldberg J."/>
            <person name="Griggs A."/>
            <person name="Gujja S."/>
            <person name="Hansen M."/>
            <person name="Howarth C."/>
            <person name="Imamovic A."/>
            <person name="Larimer J."/>
            <person name="McCowen C."/>
            <person name="Montmayeur A."/>
            <person name="Murphy C."/>
            <person name="Neiman D."/>
            <person name="Pearson M."/>
            <person name="Priest M."/>
            <person name="Roberts A."/>
            <person name="Saif S."/>
            <person name="Shea T."/>
            <person name="Sisk P."/>
            <person name="Sykes S."/>
            <person name="Wortman J."/>
            <person name="Nusbaum C."/>
            <person name="Birren B."/>
        </authorList>
    </citation>
    <scope>NUCLEOTIDE SEQUENCE [LARGE SCALE GENOMIC DNA]</scope>
    <source>
        <strain evidence="3 4">BAG5X1-1</strain>
    </source>
</reference>
<gene>
    <name evidence="3" type="ORF">IEE_03989</name>
</gene>
<feature type="domain" description="Uncharacterized protein YyaB-like PH" evidence="2">
    <location>
        <begin position="41"/>
        <end position="114"/>
    </location>
</feature>
<evidence type="ECO:0000313" key="4">
    <source>
        <dbReference type="Proteomes" id="UP000006600"/>
    </source>
</evidence>
<protein>
    <recommendedName>
        <fullName evidence="2">Uncharacterized protein YyaB-like PH domain-containing protein</fullName>
    </recommendedName>
</protein>
<dbReference type="Pfam" id="PF06713">
    <property type="entry name" value="bPH_4"/>
    <property type="match status" value="1"/>
</dbReference>
<name>J8AUL1_BACCE</name>
<evidence type="ECO:0000313" key="3">
    <source>
        <dbReference type="EMBL" id="EJQ42424.1"/>
    </source>
</evidence>
<evidence type="ECO:0000256" key="1">
    <source>
        <dbReference type="SAM" id="Phobius"/>
    </source>
</evidence>
<organism evidence="3 4">
    <name type="scientific">Bacillus cereus BAG5X1-1</name>
    <dbReference type="NCBI Taxonomy" id="1053189"/>
    <lineage>
        <taxon>Bacteria</taxon>
        <taxon>Bacillati</taxon>
        <taxon>Bacillota</taxon>
        <taxon>Bacilli</taxon>
        <taxon>Bacillales</taxon>
        <taxon>Bacillaceae</taxon>
        <taxon>Bacillus</taxon>
        <taxon>Bacillus cereus group</taxon>
    </lineage>
</organism>
<dbReference type="AlphaFoldDB" id="J8AUL1"/>
<dbReference type="HOGENOM" id="CLU_129146_1_0_9"/>
<accession>J8AUL1</accession>
<dbReference type="Proteomes" id="UP000006600">
    <property type="component" value="Unassembled WGS sequence"/>
</dbReference>
<dbReference type="InterPro" id="IPR009589">
    <property type="entry name" value="PH_YyaB-like"/>
</dbReference>
<feature type="transmembrane region" description="Helical" evidence="1">
    <location>
        <begin position="27"/>
        <end position="45"/>
    </location>
</feature>
<proteinExistence type="predicted"/>
<dbReference type="GO" id="GO:0030153">
    <property type="term" value="P:bacteriocin immunity"/>
    <property type="evidence" value="ECO:0007669"/>
    <property type="project" value="InterPro"/>
</dbReference>
<evidence type="ECO:0000259" key="2">
    <source>
        <dbReference type="Pfam" id="PF06713"/>
    </source>
</evidence>
<comment type="caution">
    <text evidence="3">The sequence shown here is derived from an EMBL/GenBank/DDBJ whole genome shotgun (WGS) entry which is preliminary data.</text>
</comment>
<keyword evidence="1" id="KW-0472">Membrane</keyword>
<dbReference type="PATRIC" id="fig|1053189.3.peg.4059"/>
<keyword evidence="1" id="KW-0812">Transmembrane</keyword>
<dbReference type="EMBL" id="AHDJ01000034">
    <property type="protein sequence ID" value="EJQ42424.1"/>
    <property type="molecule type" value="Genomic_DNA"/>
</dbReference>